<dbReference type="Gene3D" id="3.40.1440.10">
    <property type="entry name" value="GIY-YIG endonuclease"/>
    <property type="match status" value="1"/>
</dbReference>
<dbReference type="Proteomes" id="UP000219193">
    <property type="component" value="Unassembled WGS sequence"/>
</dbReference>
<name>A0A285X2J2_9FLAO</name>
<dbReference type="GO" id="GO:0004519">
    <property type="term" value="F:endonuclease activity"/>
    <property type="evidence" value="ECO:0007669"/>
    <property type="project" value="UniProtKB-KW"/>
</dbReference>
<keyword evidence="2" id="KW-0540">Nuclease</keyword>
<gene>
    <name evidence="2" type="ORF">SAMN06296241_1060</name>
</gene>
<dbReference type="EMBL" id="OCMF01000001">
    <property type="protein sequence ID" value="SOC79532.1"/>
    <property type="molecule type" value="Genomic_DNA"/>
</dbReference>
<dbReference type="InterPro" id="IPR035901">
    <property type="entry name" value="GIY-YIG_endonuc_sf"/>
</dbReference>
<keyword evidence="2" id="KW-0378">Hydrolase</keyword>
<evidence type="ECO:0000259" key="1">
    <source>
        <dbReference type="PROSITE" id="PS50164"/>
    </source>
</evidence>
<accession>A0A285X2J2</accession>
<keyword evidence="3" id="KW-1185">Reference proteome</keyword>
<proteinExistence type="predicted"/>
<reference evidence="3" key="1">
    <citation type="submission" date="2017-09" db="EMBL/GenBank/DDBJ databases">
        <authorList>
            <person name="Varghese N."/>
            <person name="Submissions S."/>
        </authorList>
    </citation>
    <scope>NUCLEOTIDE SEQUENCE [LARGE SCALE GENOMIC DNA]</scope>
    <source>
        <strain evidence="3">CGMCC 1.12641</strain>
    </source>
</reference>
<sequence>MWGFLFLLMNHEVYILYSKTLNRYYIGSSSDIRVRMQFHATSPGYKFTGKAGDWEIFLKFFCENKKQVLAIENHIKTMKSKNYIENLKKYSEMIEKLKNRYSDR</sequence>
<organism evidence="2 3">
    <name type="scientific">Salinimicrobium sediminis</name>
    <dbReference type="NCBI Taxonomy" id="1343891"/>
    <lineage>
        <taxon>Bacteria</taxon>
        <taxon>Pseudomonadati</taxon>
        <taxon>Bacteroidota</taxon>
        <taxon>Flavobacteriia</taxon>
        <taxon>Flavobacteriales</taxon>
        <taxon>Flavobacteriaceae</taxon>
        <taxon>Salinimicrobium</taxon>
    </lineage>
</organism>
<dbReference type="Pfam" id="PF01541">
    <property type="entry name" value="GIY-YIG"/>
    <property type="match status" value="1"/>
</dbReference>
<evidence type="ECO:0000313" key="3">
    <source>
        <dbReference type="Proteomes" id="UP000219193"/>
    </source>
</evidence>
<evidence type="ECO:0000313" key="2">
    <source>
        <dbReference type="EMBL" id="SOC79532.1"/>
    </source>
</evidence>
<dbReference type="PROSITE" id="PS50164">
    <property type="entry name" value="GIY_YIG"/>
    <property type="match status" value="1"/>
</dbReference>
<feature type="domain" description="GIY-YIG" evidence="1">
    <location>
        <begin position="9"/>
        <end position="85"/>
    </location>
</feature>
<keyword evidence="2" id="KW-0255">Endonuclease</keyword>
<dbReference type="InterPro" id="IPR000305">
    <property type="entry name" value="GIY-YIG_endonuc"/>
</dbReference>
<dbReference type="SUPFAM" id="SSF82771">
    <property type="entry name" value="GIY-YIG endonuclease"/>
    <property type="match status" value="1"/>
</dbReference>
<dbReference type="AlphaFoldDB" id="A0A285X2J2"/>
<protein>
    <submittedName>
        <fullName evidence="2">Putative endonuclease</fullName>
    </submittedName>
</protein>